<dbReference type="eggNOG" id="arCOG11896">
    <property type="taxonomic scope" value="Archaea"/>
</dbReference>
<comment type="caution">
    <text evidence="3">The sequence shown here is derived from an EMBL/GenBank/DDBJ whole genome shotgun (WGS) entry which is preliminary data.</text>
</comment>
<evidence type="ECO:0000313" key="4">
    <source>
        <dbReference type="Proteomes" id="UP000193587"/>
    </source>
</evidence>
<dbReference type="AlphaFoldDB" id="A0A1X4HA84"/>
<dbReference type="Pfam" id="PF26223">
    <property type="entry name" value="DUF8049"/>
    <property type="match status" value="1"/>
</dbReference>
<dbReference type="Proteomes" id="UP000193587">
    <property type="component" value="Unassembled WGS sequence"/>
</dbReference>
<protein>
    <recommendedName>
        <fullName evidence="2">DUF8049 domain-containing protein</fullName>
    </recommendedName>
</protein>
<dbReference type="GeneID" id="301359264"/>
<name>A0A1X4HA84_HALEZ</name>
<keyword evidence="1" id="KW-0812">Transmembrane</keyword>
<gene>
    <name evidence="3" type="ORF">B9H04_03685</name>
</gene>
<accession>A0A1X4HA84</accession>
<dbReference type="EMBL" id="NEDJ01000007">
    <property type="protein sequence ID" value="OSP10068.1"/>
    <property type="molecule type" value="Genomic_DNA"/>
</dbReference>
<feature type="domain" description="DUF8049" evidence="2">
    <location>
        <begin position="1"/>
        <end position="84"/>
    </location>
</feature>
<keyword evidence="1" id="KW-0472">Membrane</keyword>
<evidence type="ECO:0000259" key="2">
    <source>
        <dbReference type="Pfam" id="PF26223"/>
    </source>
</evidence>
<dbReference type="InterPro" id="IPR058362">
    <property type="entry name" value="DUF8049"/>
</dbReference>
<reference evidence="3 4" key="1">
    <citation type="submission" date="2017-04" db="EMBL/GenBank/DDBJ databases">
        <title>MLSA of the genus Halorubrum.</title>
        <authorList>
            <person name="De La Haba R."/>
            <person name="Sanchez-Porro C."/>
            <person name="Infante-Dominguez C."/>
            <person name="Ventosa A."/>
        </authorList>
    </citation>
    <scope>NUCLEOTIDE SEQUENCE [LARGE SCALE GENOMIC DNA]</scope>
    <source>
        <strain evidence="3 4">DSM 17463</strain>
    </source>
</reference>
<evidence type="ECO:0000313" key="3">
    <source>
        <dbReference type="EMBL" id="OSP10068.1"/>
    </source>
</evidence>
<proteinExistence type="predicted"/>
<evidence type="ECO:0000256" key="1">
    <source>
        <dbReference type="SAM" id="Phobius"/>
    </source>
</evidence>
<feature type="transmembrane region" description="Helical" evidence="1">
    <location>
        <begin position="12"/>
        <end position="45"/>
    </location>
</feature>
<organism evidence="3 4">
    <name type="scientific">Halorubrum ezzemoulense DSM 17463</name>
    <dbReference type="NCBI Taxonomy" id="1121945"/>
    <lineage>
        <taxon>Archaea</taxon>
        <taxon>Methanobacteriati</taxon>
        <taxon>Methanobacteriota</taxon>
        <taxon>Stenosarchaea group</taxon>
        <taxon>Halobacteria</taxon>
        <taxon>Halobacteriales</taxon>
        <taxon>Haloferacaceae</taxon>
        <taxon>Halorubrum</taxon>
    </lineage>
</organism>
<feature type="transmembrane region" description="Helical" evidence="1">
    <location>
        <begin position="65"/>
        <end position="85"/>
    </location>
</feature>
<dbReference type="RefSeq" id="WP_049929993.1">
    <property type="nucleotide sequence ID" value="NZ_ATXS01000001.1"/>
</dbReference>
<keyword evidence="1" id="KW-1133">Transmembrane helix</keyword>
<sequence length="86" mass="8701">MEIERAREDALVAAVAGATTVAVALLSSFTAVVSVATLPTLAPLAVYASYLFSRKGGPYGAFDTARNWAIASAVVGALTLLASVVS</sequence>